<protein>
    <submittedName>
        <fullName evidence="2">Uncharacterized protein</fullName>
    </submittedName>
</protein>
<proteinExistence type="predicted"/>
<evidence type="ECO:0000256" key="1">
    <source>
        <dbReference type="SAM" id="SignalP"/>
    </source>
</evidence>
<feature type="signal peptide" evidence="1">
    <location>
        <begin position="1"/>
        <end position="28"/>
    </location>
</feature>
<dbReference type="AlphaFoldDB" id="A0A9D4P7G0"/>
<feature type="chain" id="PRO_5038629516" evidence="1">
    <location>
        <begin position="29"/>
        <end position="104"/>
    </location>
</feature>
<keyword evidence="1" id="KW-0732">Signal</keyword>
<name>A0A9D4P7G0_DERFA</name>
<organism evidence="2">
    <name type="scientific">Dermatophagoides farinae</name>
    <name type="common">American house dust mite</name>
    <dbReference type="NCBI Taxonomy" id="6954"/>
    <lineage>
        <taxon>Eukaryota</taxon>
        <taxon>Metazoa</taxon>
        <taxon>Ecdysozoa</taxon>
        <taxon>Arthropoda</taxon>
        <taxon>Chelicerata</taxon>
        <taxon>Arachnida</taxon>
        <taxon>Acari</taxon>
        <taxon>Acariformes</taxon>
        <taxon>Sarcoptiformes</taxon>
        <taxon>Astigmata</taxon>
        <taxon>Psoroptidia</taxon>
        <taxon>Analgoidea</taxon>
        <taxon>Pyroglyphidae</taxon>
        <taxon>Dermatophagoidinae</taxon>
        <taxon>Dermatophagoides</taxon>
    </lineage>
</organism>
<reference evidence="2" key="1">
    <citation type="submission" date="2020-06" db="EMBL/GenBank/DDBJ databases">
        <authorList>
            <person name="Ji K."/>
            <person name="Li J."/>
        </authorList>
    </citation>
    <scope>NUCLEOTIDE SEQUENCE</scope>
    <source>
        <strain evidence="2">JKM2019</strain>
        <tissue evidence="2">Whole body</tissue>
    </source>
</reference>
<sequence length="104" mass="12451">MFTSTLSMRMFFLAICLYGHLYMHMISCSDNDFMERLKVPPRFGKRQFDNKEQYLNAEKMFTNDMIEHRSFPIDQQPINMDTFQSISPTILFTDFLAPLIIHYH</sequence>
<accession>A0A9D4P7G0</accession>
<dbReference type="EMBL" id="SDOV01000001">
    <property type="protein sequence ID" value="KAH7645689.1"/>
    <property type="molecule type" value="Genomic_DNA"/>
</dbReference>
<gene>
    <name evidence="2" type="ORF">HUG17_1227</name>
</gene>
<comment type="caution">
    <text evidence="2">The sequence shown here is derived from an EMBL/GenBank/DDBJ whole genome shotgun (WGS) entry which is preliminary data.</text>
</comment>
<reference evidence="2" key="2">
    <citation type="journal article" date="2021" name="World Allergy Organ. J.">
        <title>Chromosome-level assembly of Dermatophagoides farinae genome and transcriptome reveals two novel allergens Der f 37 and Der f 39.</title>
        <authorList>
            <person name="Chen J."/>
            <person name="Cai Z."/>
            <person name="Fan D."/>
            <person name="Hu J."/>
            <person name="Hou Y."/>
            <person name="He Y."/>
            <person name="Zhang Z."/>
            <person name="Zhao Z."/>
            <person name="Gao P."/>
            <person name="Hu W."/>
            <person name="Sun J."/>
            <person name="Li J."/>
            <person name="Ji K."/>
        </authorList>
    </citation>
    <scope>NUCLEOTIDE SEQUENCE</scope>
    <source>
        <strain evidence="2">JKM2019</strain>
    </source>
</reference>
<evidence type="ECO:0000313" key="2">
    <source>
        <dbReference type="EMBL" id="KAH7645689.1"/>
    </source>
</evidence>
<dbReference type="Proteomes" id="UP000828236">
    <property type="component" value="Unassembled WGS sequence"/>
</dbReference>